<proteinExistence type="predicted"/>
<dbReference type="Proteomes" id="UP000095767">
    <property type="component" value="Unassembled WGS sequence"/>
</dbReference>
<evidence type="ECO:0000313" key="2">
    <source>
        <dbReference type="Proteomes" id="UP000095767"/>
    </source>
</evidence>
<evidence type="ECO:0000313" key="1">
    <source>
        <dbReference type="EMBL" id="OEL28579.1"/>
    </source>
</evidence>
<organism evidence="1 2">
    <name type="scientific">Dichanthelium oligosanthes</name>
    <dbReference type="NCBI Taxonomy" id="888268"/>
    <lineage>
        <taxon>Eukaryota</taxon>
        <taxon>Viridiplantae</taxon>
        <taxon>Streptophyta</taxon>
        <taxon>Embryophyta</taxon>
        <taxon>Tracheophyta</taxon>
        <taxon>Spermatophyta</taxon>
        <taxon>Magnoliopsida</taxon>
        <taxon>Liliopsida</taxon>
        <taxon>Poales</taxon>
        <taxon>Poaceae</taxon>
        <taxon>PACMAD clade</taxon>
        <taxon>Panicoideae</taxon>
        <taxon>Panicodae</taxon>
        <taxon>Paniceae</taxon>
        <taxon>Dichantheliinae</taxon>
        <taxon>Dichanthelium</taxon>
    </lineage>
</organism>
<accession>A0A1E5VU07</accession>
<name>A0A1E5VU07_9POAL</name>
<keyword evidence="2" id="KW-1185">Reference proteome</keyword>
<dbReference type="EMBL" id="LWDX02029685">
    <property type="protein sequence ID" value="OEL28579.1"/>
    <property type="molecule type" value="Genomic_DNA"/>
</dbReference>
<protein>
    <submittedName>
        <fullName evidence="1">Uncharacterized protein</fullName>
    </submittedName>
</protein>
<gene>
    <name evidence="1" type="ORF">BAE44_0010402</name>
</gene>
<comment type="caution">
    <text evidence="1">The sequence shown here is derived from an EMBL/GenBank/DDBJ whole genome shotgun (WGS) entry which is preliminary data.</text>
</comment>
<sequence length="98" mass="10636">MKRLGTLLAAADMARVAAAATREAWRSARVSNLVVAPPAAEVPAATGVEALRRLRLEEMADDAAVTELGTLKHRLSNARSRRPTLETIQEENYLLSRA</sequence>
<reference evidence="1 2" key="1">
    <citation type="submission" date="2016-09" db="EMBL/GenBank/DDBJ databases">
        <title>The draft genome of Dichanthelium oligosanthes: A C3 panicoid grass species.</title>
        <authorList>
            <person name="Studer A.J."/>
            <person name="Schnable J.C."/>
            <person name="Brutnell T.P."/>
        </authorList>
    </citation>
    <scope>NUCLEOTIDE SEQUENCE [LARGE SCALE GENOMIC DNA]</scope>
    <source>
        <strain evidence="2">cv. Kellogg 1175</strain>
        <tissue evidence="1">Leaf</tissue>
    </source>
</reference>
<dbReference type="AlphaFoldDB" id="A0A1E5VU07"/>